<evidence type="ECO:0000313" key="2">
    <source>
        <dbReference type="WBParaSite" id="nRc.2.0.1.t23197-RA"/>
    </source>
</evidence>
<organism evidence="1 2">
    <name type="scientific">Romanomermis culicivorax</name>
    <name type="common">Nematode worm</name>
    <dbReference type="NCBI Taxonomy" id="13658"/>
    <lineage>
        <taxon>Eukaryota</taxon>
        <taxon>Metazoa</taxon>
        <taxon>Ecdysozoa</taxon>
        <taxon>Nematoda</taxon>
        <taxon>Enoplea</taxon>
        <taxon>Dorylaimia</taxon>
        <taxon>Mermithida</taxon>
        <taxon>Mermithoidea</taxon>
        <taxon>Mermithidae</taxon>
        <taxon>Romanomermis</taxon>
    </lineage>
</organism>
<sequence>MIKCYYQLKIGAAKLESLARKQKARFSLDYRYVSKHAINLVHPSTTMSLITQTLLARRHLISM</sequence>
<dbReference type="AlphaFoldDB" id="A0A915JAL6"/>
<reference evidence="2" key="1">
    <citation type="submission" date="2022-11" db="UniProtKB">
        <authorList>
            <consortium name="WormBaseParasite"/>
        </authorList>
    </citation>
    <scope>IDENTIFICATION</scope>
</reference>
<evidence type="ECO:0000313" key="1">
    <source>
        <dbReference type="Proteomes" id="UP000887565"/>
    </source>
</evidence>
<accession>A0A915JAL6</accession>
<protein>
    <submittedName>
        <fullName evidence="2">Uncharacterized protein</fullName>
    </submittedName>
</protein>
<proteinExistence type="predicted"/>
<name>A0A915JAL6_ROMCU</name>
<dbReference type="Proteomes" id="UP000887565">
    <property type="component" value="Unplaced"/>
</dbReference>
<dbReference type="WBParaSite" id="nRc.2.0.1.t23197-RA">
    <property type="protein sequence ID" value="nRc.2.0.1.t23197-RA"/>
    <property type="gene ID" value="nRc.2.0.1.g23197"/>
</dbReference>
<keyword evidence="1" id="KW-1185">Reference proteome</keyword>